<organism evidence="15 16">
    <name type="scientific">Nocardioides anomalus</name>
    <dbReference type="NCBI Taxonomy" id="2712223"/>
    <lineage>
        <taxon>Bacteria</taxon>
        <taxon>Bacillati</taxon>
        <taxon>Actinomycetota</taxon>
        <taxon>Actinomycetes</taxon>
        <taxon>Propionibacteriales</taxon>
        <taxon>Nocardioidaceae</taxon>
        <taxon>Nocardioides</taxon>
    </lineage>
</organism>
<keyword evidence="16" id="KW-1185">Reference proteome</keyword>
<keyword evidence="8" id="KW-0375">Hydrogen ion transport</keyword>
<keyword evidence="11 12" id="KW-0472">Membrane</keyword>
<evidence type="ECO:0000256" key="8">
    <source>
        <dbReference type="ARBA" id="ARBA00022781"/>
    </source>
</evidence>
<dbReference type="AlphaFoldDB" id="A0A6G6WAU7"/>
<dbReference type="GO" id="GO:1902600">
    <property type="term" value="P:proton transmembrane transport"/>
    <property type="evidence" value="ECO:0007669"/>
    <property type="project" value="UniProtKB-KW"/>
</dbReference>
<keyword evidence="4" id="KW-1003">Cell membrane</keyword>
<proteinExistence type="inferred from homology"/>
<keyword evidence="10" id="KW-0406">Ion transport</keyword>
<evidence type="ECO:0000256" key="1">
    <source>
        <dbReference type="ARBA" id="ARBA00004651"/>
    </source>
</evidence>
<evidence type="ECO:0000256" key="9">
    <source>
        <dbReference type="ARBA" id="ARBA00022989"/>
    </source>
</evidence>
<dbReference type="PANTHER" id="PTHR30433">
    <property type="entry name" value="CHEMOTAXIS PROTEIN MOTA"/>
    <property type="match status" value="1"/>
</dbReference>
<comment type="subcellular location">
    <subcellularLocation>
        <location evidence="1">Cell membrane</location>
        <topology evidence="1">Multi-pass membrane protein</topology>
    </subcellularLocation>
</comment>
<evidence type="ECO:0000256" key="5">
    <source>
        <dbReference type="ARBA" id="ARBA00022500"/>
    </source>
</evidence>
<feature type="transmembrane region" description="Helical" evidence="12">
    <location>
        <begin position="31"/>
        <end position="54"/>
    </location>
</feature>
<feature type="domain" description="MotA/TolQ/ExbB proton channel" evidence="13">
    <location>
        <begin position="101"/>
        <end position="219"/>
    </location>
</feature>
<dbReference type="KEGG" id="nano:G5V58_06455"/>
<evidence type="ECO:0000256" key="4">
    <source>
        <dbReference type="ARBA" id="ARBA00022475"/>
    </source>
</evidence>
<dbReference type="GO" id="GO:0006935">
    <property type="term" value="P:chemotaxis"/>
    <property type="evidence" value="ECO:0007669"/>
    <property type="project" value="UniProtKB-KW"/>
</dbReference>
<dbReference type="RefSeq" id="WP_165230020.1">
    <property type="nucleotide sequence ID" value="NZ_CP049257.1"/>
</dbReference>
<keyword evidence="3" id="KW-0813">Transport</keyword>
<evidence type="ECO:0000256" key="10">
    <source>
        <dbReference type="ARBA" id="ARBA00023065"/>
    </source>
</evidence>
<dbReference type="Proteomes" id="UP000502996">
    <property type="component" value="Chromosome"/>
</dbReference>
<dbReference type="GO" id="GO:0005886">
    <property type="term" value="C:plasma membrane"/>
    <property type="evidence" value="ECO:0007669"/>
    <property type="project" value="UniProtKB-SubCell"/>
</dbReference>
<comment type="similarity">
    <text evidence="2">Belongs to the MotA family.</text>
</comment>
<dbReference type="GO" id="GO:0071978">
    <property type="term" value="P:bacterial-type flagellum-dependent swarming motility"/>
    <property type="evidence" value="ECO:0007669"/>
    <property type="project" value="InterPro"/>
</dbReference>
<feature type="transmembrane region" description="Helical" evidence="12">
    <location>
        <begin position="145"/>
        <end position="169"/>
    </location>
</feature>
<keyword evidence="7" id="KW-0283">Flagellar rotation</keyword>
<accession>A0A6G6WAU7</accession>
<feature type="transmembrane region" description="Helical" evidence="12">
    <location>
        <begin position="181"/>
        <end position="201"/>
    </location>
</feature>
<dbReference type="Pfam" id="PF01618">
    <property type="entry name" value="MotA_ExbB"/>
    <property type="match status" value="1"/>
</dbReference>
<dbReference type="EMBL" id="CP049257">
    <property type="protein sequence ID" value="QIG42458.1"/>
    <property type="molecule type" value="Genomic_DNA"/>
</dbReference>
<keyword evidence="5" id="KW-0145">Chemotaxis</keyword>
<feature type="domain" description="Motility protein A N-terminal" evidence="14">
    <location>
        <begin position="7"/>
        <end position="87"/>
    </location>
</feature>
<evidence type="ECO:0000256" key="11">
    <source>
        <dbReference type="ARBA" id="ARBA00023136"/>
    </source>
</evidence>
<sequence length="257" mass="26617">MDSATAIGVGGGFAVIIGANVMEGGNPSSLIQIPALVLVFGATLCVTLAGGTLADAKNAVAALKKAFTGKVTPAADVVPTIVGLADKARREGLLALEDAVKDIDDELLVKGVSLAIDGNDPEEVRTILESEVIAKRRADKQAAKFFSDAGAYAPTIGIIGTVMGLVHVLENLARPEELGHLIAAAFLATLWGVMSANAMWLPIGNRLKRLSELDVARMEVVIEGVSAIQSGANPRVVRHRLVSLLPAEEQSALAEAA</sequence>
<keyword evidence="9 12" id="KW-1133">Transmembrane helix</keyword>
<evidence type="ECO:0000259" key="14">
    <source>
        <dbReference type="Pfam" id="PF20560"/>
    </source>
</evidence>
<reference evidence="15 16" key="1">
    <citation type="submission" date="2020-02" db="EMBL/GenBank/DDBJ databases">
        <title>Full genome sequence of Nocardioides sp. R-3366.</title>
        <authorList>
            <person name="Im W.-T."/>
        </authorList>
    </citation>
    <scope>NUCLEOTIDE SEQUENCE [LARGE SCALE GENOMIC DNA]</scope>
    <source>
        <strain evidence="15 16">R-3366</strain>
    </source>
</reference>
<evidence type="ECO:0000259" key="13">
    <source>
        <dbReference type="Pfam" id="PF01618"/>
    </source>
</evidence>
<evidence type="ECO:0000256" key="3">
    <source>
        <dbReference type="ARBA" id="ARBA00022448"/>
    </source>
</evidence>
<dbReference type="InterPro" id="IPR047055">
    <property type="entry name" value="MotA-like"/>
</dbReference>
<dbReference type="PROSITE" id="PS01307">
    <property type="entry name" value="MOTA"/>
    <property type="match status" value="1"/>
</dbReference>
<keyword evidence="6 12" id="KW-0812">Transmembrane</keyword>
<evidence type="ECO:0000256" key="6">
    <source>
        <dbReference type="ARBA" id="ARBA00022692"/>
    </source>
</evidence>
<dbReference type="InterPro" id="IPR002898">
    <property type="entry name" value="MotA_ExbB_proton_chnl"/>
</dbReference>
<gene>
    <name evidence="15" type="ORF">G5V58_06455</name>
</gene>
<evidence type="ECO:0000256" key="7">
    <source>
        <dbReference type="ARBA" id="ARBA00022779"/>
    </source>
</evidence>
<evidence type="ECO:0000313" key="15">
    <source>
        <dbReference type="EMBL" id="QIG42458.1"/>
    </source>
</evidence>
<evidence type="ECO:0000313" key="16">
    <source>
        <dbReference type="Proteomes" id="UP000502996"/>
    </source>
</evidence>
<dbReference type="Pfam" id="PF20560">
    <property type="entry name" value="MotA_N"/>
    <property type="match status" value="1"/>
</dbReference>
<dbReference type="InterPro" id="IPR046786">
    <property type="entry name" value="MotA_N"/>
</dbReference>
<evidence type="ECO:0000256" key="12">
    <source>
        <dbReference type="SAM" id="Phobius"/>
    </source>
</evidence>
<protein>
    <submittedName>
        <fullName evidence="15">Motility protein A</fullName>
    </submittedName>
</protein>
<dbReference type="InterPro" id="IPR000540">
    <property type="entry name" value="Flag_MotA_CS"/>
</dbReference>
<evidence type="ECO:0000256" key="2">
    <source>
        <dbReference type="ARBA" id="ARBA00008038"/>
    </source>
</evidence>
<name>A0A6G6WAU7_9ACTN</name>